<reference evidence="1 2" key="1">
    <citation type="submission" date="2023-04" db="EMBL/GenBank/DDBJ databases">
        <title>The genome sequence of Polyangium sorediatum DSM14670.</title>
        <authorList>
            <person name="Zhang X."/>
        </authorList>
    </citation>
    <scope>NUCLEOTIDE SEQUENCE [LARGE SCALE GENOMIC DNA]</scope>
    <source>
        <strain evidence="1 2">DSM 14670</strain>
    </source>
</reference>
<dbReference type="Proteomes" id="UP001160301">
    <property type="component" value="Unassembled WGS sequence"/>
</dbReference>
<protein>
    <submittedName>
        <fullName evidence="1">Uncharacterized protein</fullName>
    </submittedName>
</protein>
<comment type="caution">
    <text evidence="1">The sequence shown here is derived from an EMBL/GenBank/DDBJ whole genome shotgun (WGS) entry which is preliminary data.</text>
</comment>
<organism evidence="1 2">
    <name type="scientific">Polyangium sorediatum</name>
    <dbReference type="NCBI Taxonomy" id="889274"/>
    <lineage>
        <taxon>Bacteria</taxon>
        <taxon>Pseudomonadati</taxon>
        <taxon>Myxococcota</taxon>
        <taxon>Polyangia</taxon>
        <taxon>Polyangiales</taxon>
        <taxon>Polyangiaceae</taxon>
        <taxon>Polyangium</taxon>
    </lineage>
</organism>
<proteinExistence type="predicted"/>
<sequence>MLTLTPVAECAGKASDIIFAAWRLPCELLATQHALFDALPLFLSRALLVALMNPEACIHEGAEGDEESKE</sequence>
<dbReference type="EMBL" id="JARZHI010000015">
    <property type="protein sequence ID" value="MDI1431556.1"/>
    <property type="molecule type" value="Genomic_DNA"/>
</dbReference>
<evidence type="ECO:0000313" key="2">
    <source>
        <dbReference type="Proteomes" id="UP001160301"/>
    </source>
</evidence>
<evidence type="ECO:0000313" key="1">
    <source>
        <dbReference type="EMBL" id="MDI1431556.1"/>
    </source>
</evidence>
<accession>A0ABT6NTB3</accession>
<name>A0ABT6NTB3_9BACT</name>
<gene>
    <name evidence="1" type="ORF">QHF89_18830</name>
</gene>
<keyword evidence="2" id="KW-1185">Reference proteome</keyword>